<keyword evidence="2" id="KW-0732">Signal</keyword>
<reference evidence="4 5" key="1">
    <citation type="submission" date="2021-02" db="EMBL/GenBank/DDBJ databases">
        <title>Variation within the Batrachochytrium salamandrivorans European outbreak.</title>
        <authorList>
            <person name="Kelly M."/>
            <person name="Pasmans F."/>
            <person name="Shea T.P."/>
            <person name="Munoz J.F."/>
            <person name="Carranza S."/>
            <person name="Cuomo C.A."/>
            <person name="Martel A."/>
        </authorList>
    </citation>
    <scope>NUCLEOTIDE SEQUENCE [LARGE SCALE GENOMIC DNA]</scope>
    <source>
        <strain evidence="4 5">AMFP18/2</strain>
    </source>
</reference>
<comment type="caution">
    <text evidence="4">The sequence shown here is derived from an EMBL/GenBank/DDBJ whole genome shotgun (WGS) entry which is preliminary data.</text>
</comment>
<gene>
    <name evidence="4" type="ORF">BASA50_009999</name>
</gene>
<dbReference type="Proteomes" id="UP001648503">
    <property type="component" value="Unassembled WGS sequence"/>
</dbReference>
<feature type="signal peptide" evidence="2">
    <location>
        <begin position="1"/>
        <end position="18"/>
    </location>
</feature>
<dbReference type="Pfam" id="PF00078">
    <property type="entry name" value="RVT_1"/>
    <property type="match status" value="1"/>
</dbReference>
<dbReference type="PANTHER" id="PTHR47027:SF20">
    <property type="entry name" value="REVERSE TRANSCRIPTASE-LIKE PROTEIN WITH RNA-DIRECTED DNA POLYMERASE DOMAIN"/>
    <property type="match status" value="1"/>
</dbReference>
<accession>A0ABQ8F059</accession>
<dbReference type="EMBL" id="JAFCIX010000453">
    <property type="protein sequence ID" value="KAH6589490.1"/>
    <property type="molecule type" value="Genomic_DNA"/>
</dbReference>
<dbReference type="PROSITE" id="PS50878">
    <property type="entry name" value="RT_POL"/>
    <property type="match status" value="1"/>
</dbReference>
<dbReference type="InterPro" id="IPR043502">
    <property type="entry name" value="DNA/RNA_pol_sf"/>
</dbReference>
<dbReference type="InterPro" id="IPR000477">
    <property type="entry name" value="RT_dom"/>
</dbReference>
<evidence type="ECO:0000256" key="1">
    <source>
        <dbReference type="SAM" id="MobiDB-lite"/>
    </source>
</evidence>
<feature type="region of interest" description="Disordered" evidence="1">
    <location>
        <begin position="31"/>
        <end position="78"/>
    </location>
</feature>
<keyword evidence="5" id="KW-1185">Reference proteome</keyword>
<feature type="compositionally biased region" description="Polar residues" evidence="1">
    <location>
        <begin position="54"/>
        <end position="76"/>
    </location>
</feature>
<dbReference type="CDD" id="cd01650">
    <property type="entry name" value="RT_nLTR_like"/>
    <property type="match status" value="1"/>
</dbReference>
<dbReference type="PANTHER" id="PTHR47027">
    <property type="entry name" value="REVERSE TRANSCRIPTASE DOMAIN-CONTAINING PROTEIN"/>
    <property type="match status" value="1"/>
</dbReference>
<protein>
    <recommendedName>
        <fullName evidence="3">Reverse transcriptase domain-containing protein</fullName>
    </recommendedName>
</protein>
<feature type="domain" description="Reverse transcriptase" evidence="3">
    <location>
        <begin position="383"/>
        <end position="661"/>
    </location>
</feature>
<dbReference type="SUPFAM" id="SSF56672">
    <property type="entry name" value="DNA/RNA polymerases"/>
    <property type="match status" value="1"/>
</dbReference>
<feature type="chain" id="PRO_5046260728" description="Reverse transcriptase domain-containing protein" evidence="2">
    <location>
        <begin position="19"/>
        <end position="1010"/>
    </location>
</feature>
<evidence type="ECO:0000313" key="4">
    <source>
        <dbReference type="EMBL" id="KAH6589490.1"/>
    </source>
</evidence>
<evidence type="ECO:0000256" key="2">
    <source>
        <dbReference type="SAM" id="SignalP"/>
    </source>
</evidence>
<proteinExistence type="predicted"/>
<organism evidence="4 5">
    <name type="scientific">Batrachochytrium salamandrivorans</name>
    <dbReference type="NCBI Taxonomy" id="1357716"/>
    <lineage>
        <taxon>Eukaryota</taxon>
        <taxon>Fungi</taxon>
        <taxon>Fungi incertae sedis</taxon>
        <taxon>Chytridiomycota</taxon>
        <taxon>Chytridiomycota incertae sedis</taxon>
        <taxon>Chytridiomycetes</taxon>
        <taxon>Rhizophydiales</taxon>
        <taxon>Rhizophydiales incertae sedis</taxon>
        <taxon>Batrachochytrium</taxon>
    </lineage>
</organism>
<name>A0ABQ8F059_9FUNG</name>
<sequence length="1010" mass="111380">MKFNVLVVAAMAIASVNAVWYEGLPNGYDELPGEYEGPPSGYDELPSGAEHSGGRSTTELTQGSSGNGQGKVQVSEATEKDQICEGLKRILSDLWDRSVDLASEFHDQLPDYSSLMNGIGKNGERIKHRKLGPTQVAGYLALSGKEKAILTNFDDNYSGVVEDYSMTWGEFERNECSTESFSLSSPEDMIQEGHFLQLPDADGAWLTDFLQVAYPEVSIHIVAKKHADNLDRAVSDGRTDLVFAAARAMSGNSSRSVAVTPLYNSDGIVQYDPTSILRVMQGHYGSLAADTTGHSLDLQYWHDRQPIQVSRDTPPIRNSDILDQDFSWNQIAAALLQMSPRKAPGDDGITTAFYQAALYMPANTQEGVPPTPFARALLRVCGQVFASATIPRAWLCASIVSIDKKDGDPLNPGDKRGIALINVGLKLVCKVLQMRIERFVETNNLLSYEQAGFRKREECVGQVVSLVDIIQRRQNAGLNTHVLFIDIRKAFDTVPVGALLWKLQNMGFPRRTLAFLKALYTSSSARARAGSLLSDPFPVQRGVRQGCPLSGLLFNLFINDILDGVAPITVPGLPRDTNPIRGLMYADDVAVFADSEQSLLAVSTAIEQWANQWEMQFGVAKCGIISFTGHLAPRLDNPLDIRLHGQLVSRVESYKYLGVLIDSKLDHSAWLKQKRSALEHTISALHPVLANHQLTVNYRSRIFSAVVMGKAYYGLELVGGNKSHLAPLQTTINKGIRLFTGARLSTAIGPLLVETGIGSLLTRSLVSRVRLLERSVTKRTPINAICSAIQKQILADTTSQTKDSQATHSFALMETLRTCGDSASLQKYVTRQLLDTSGFFKDPSFDQSRAHGTRYLMLARMDALWTARKAIQIGILVDTHPFSVDHCILCDQQLLSTSIAHLVVECEQVTGHRIQSGLVPAIQKSRLRLLGRALDPGVENVYTWLRGGVINGEADLDQRWLDGTVEHESMGTRHDNRALAARLADFLQVAYRQYQSTLWKYHRDRLVEVG</sequence>
<evidence type="ECO:0000259" key="3">
    <source>
        <dbReference type="PROSITE" id="PS50878"/>
    </source>
</evidence>
<evidence type="ECO:0000313" key="5">
    <source>
        <dbReference type="Proteomes" id="UP001648503"/>
    </source>
</evidence>